<accession>A0ABT2EJD7</accession>
<evidence type="ECO:0000313" key="3">
    <source>
        <dbReference type="Proteomes" id="UP001204798"/>
    </source>
</evidence>
<protein>
    <submittedName>
        <fullName evidence="2">Aryl-alcohol dehydrogenase-like predicted oxidoreductase</fullName>
    </submittedName>
</protein>
<sequence>MSGWTRRKLLSGLAGLMFGKAAIGQKQEIPKRPLGKTGVSVPILAVGGGSAFMAMSDEEAERFLWRALELGLTYWDTAHNYGNGGSETRMGRVLKTERKRVFLATKTAARTYDEAMRQVELSLKRLQTDRLDLIQMHNWQANDDPVAIGKKDGVLTALRKLRDEKVVRFIGLTGHSTAEGMRKVLELYDDLDTVLLPINPAQPEFEEVVVPVAKRKGVAVLAMKVTGRRSLLGKTEASNLLRYAWSAPIATAVVGMTGIKILETDFQLALQFEPMSEPERVKLRQRMVSMRNHLPYLAAHYRDGQIV</sequence>
<dbReference type="SUPFAM" id="SSF51430">
    <property type="entry name" value="NAD(P)-linked oxidoreductase"/>
    <property type="match status" value="1"/>
</dbReference>
<dbReference type="CDD" id="cd19100">
    <property type="entry name" value="AKR_unchar"/>
    <property type="match status" value="1"/>
</dbReference>
<organism evidence="2 3">
    <name type="scientific">Candidatus Fervidibacter sacchari</name>
    <dbReference type="NCBI Taxonomy" id="1448929"/>
    <lineage>
        <taxon>Bacteria</taxon>
        <taxon>Candidatus Fervidibacterota</taxon>
        <taxon>Candidatus Fervidibacter</taxon>
    </lineage>
</organism>
<dbReference type="Proteomes" id="UP001204798">
    <property type="component" value="Unassembled WGS sequence"/>
</dbReference>
<gene>
    <name evidence="2" type="ORF">M2350_000462</name>
</gene>
<dbReference type="PANTHER" id="PTHR43312">
    <property type="entry name" value="D-THREO-ALDOSE 1-DEHYDROGENASE"/>
    <property type="match status" value="1"/>
</dbReference>
<evidence type="ECO:0000313" key="2">
    <source>
        <dbReference type="EMBL" id="MCS3918065.1"/>
    </source>
</evidence>
<dbReference type="InterPro" id="IPR023210">
    <property type="entry name" value="NADP_OxRdtase_dom"/>
</dbReference>
<proteinExistence type="predicted"/>
<comment type="caution">
    <text evidence="2">The sequence shown here is derived from an EMBL/GenBank/DDBJ whole genome shotgun (WGS) entry which is preliminary data.</text>
</comment>
<feature type="domain" description="NADP-dependent oxidoreductase" evidence="1">
    <location>
        <begin position="48"/>
        <end position="236"/>
    </location>
</feature>
<reference evidence="2 3" key="1">
    <citation type="submission" date="2022-08" db="EMBL/GenBank/DDBJ databases">
        <title>Bacterial and archaeal communities from various locations to study Microbial Dark Matter (Phase II).</title>
        <authorList>
            <person name="Stepanauskas R."/>
        </authorList>
    </citation>
    <scope>NUCLEOTIDE SEQUENCE [LARGE SCALE GENOMIC DNA]</scope>
    <source>
        <strain evidence="2 3">PD1</strain>
    </source>
</reference>
<evidence type="ECO:0000259" key="1">
    <source>
        <dbReference type="Pfam" id="PF00248"/>
    </source>
</evidence>
<dbReference type="PANTHER" id="PTHR43312:SF1">
    <property type="entry name" value="NADP-DEPENDENT OXIDOREDUCTASE DOMAIN-CONTAINING PROTEIN"/>
    <property type="match status" value="1"/>
</dbReference>
<keyword evidence="3" id="KW-1185">Reference proteome</keyword>
<dbReference type="InterPro" id="IPR053135">
    <property type="entry name" value="AKR2_Oxidoreductase"/>
</dbReference>
<dbReference type="RefSeq" id="WP_259093304.1">
    <property type="nucleotide sequence ID" value="NZ_CP130454.1"/>
</dbReference>
<dbReference type="Pfam" id="PF00248">
    <property type="entry name" value="Aldo_ket_red"/>
    <property type="match status" value="1"/>
</dbReference>
<dbReference type="Gene3D" id="3.20.20.100">
    <property type="entry name" value="NADP-dependent oxidoreductase domain"/>
    <property type="match status" value="1"/>
</dbReference>
<dbReference type="EMBL" id="JANUCP010000001">
    <property type="protein sequence ID" value="MCS3918065.1"/>
    <property type="molecule type" value="Genomic_DNA"/>
</dbReference>
<name>A0ABT2EJD7_9BACT</name>
<dbReference type="InterPro" id="IPR036812">
    <property type="entry name" value="NAD(P)_OxRdtase_dom_sf"/>
</dbReference>